<evidence type="ECO:0000313" key="1">
    <source>
        <dbReference type="EMBL" id="WNH52782.1"/>
    </source>
</evidence>
<keyword evidence="2" id="KW-1185">Reference proteome</keyword>
<dbReference type="SUPFAM" id="SSF47413">
    <property type="entry name" value="lambda repressor-like DNA-binding domains"/>
    <property type="match status" value="1"/>
</dbReference>
<proteinExistence type="predicted"/>
<protein>
    <submittedName>
        <fullName evidence="1">DUF2442 domain-containing protein</fullName>
    </submittedName>
</protein>
<dbReference type="InterPro" id="IPR018841">
    <property type="entry name" value="DUF2442"/>
</dbReference>
<dbReference type="InterPro" id="IPR010982">
    <property type="entry name" value="Lambda_DNA-bd_dom_sf"/>
</dbReference>
<dbReference type="Pfam" id="PF10387">
    <property type="entry name" value="DUF2442"/>
    <property type="match status" value="1"/>
</dbReference>
<dbReference type="RefSeq" id="WP_311191965.1">
    <property type="nucleotide sequence ID" value="NZ_CP115541.1"/>
</dbReference>
<dbReference type="Proteomes" id="UP001302072">
    <property type="component" value="Chromosome"/>
</dbReference>
<name>A0ABY9YPD9_9GAMM</name>
<reference evidence="1 2" key="1">
    <citation type="submission" date="2022-12" db="EMBL/GenBank/DDBJ databases">
        <title>Two new species, Stenotrophomonas aracearum and Stenotrophomonas oahuensis, isolated from Anthurium (Araceae family) in Hawaii.</title>
        <authorList>
            <person name="Chunag S.C."/>
            <person name="Dobhal S."/>
            <person name="Alvarez A."/>
            <person name="Arif M."/>
        </authorList>
    </citation>
    <scope>NUCLEOTIDE SEQUENCE [LARGE SCALE GENOMIC DNA]</scope>
    <source>
        <strain evidence="1 2">A5586</strain>
    </source>
</reference>
<organism evidence="1 2">
    <name type="scientific">Stenotrophomonas oahuensis</name>
    <dbReference type="NCBI Taxonomy" id="3003271"/>
    <lineage>
        <taxon>Bacteria</taxon>
        <taxon>Pseudomonadati</taxon>
        <taxon>Pseudomonadota</taxon>
        <taxon>Gammaproteobacteria</taxon>
        <taxon>Lysobacterales</taxon>
        <taxon>Lysobacteraceae</taxon>
        <taxon>Stenotrophomonas</taxon>
    </lineage>
</organism>
<dbReference type="Gene3D" id="3.30.2020.10">
    <property type="entry name" value="NE0471-like N-terminal domain"/>
    <property type="match status" value="1"/>
</dbReference>
<dbReference type="SUPFAM" id="SSF143880">
    <property type="entry name" value="NE0471 N-terminal domain-like"/>
    <property type="match status" value="1"/>
</dbReference>
<sequence>MKQPHFVIIKVSSMRPGRLAIQFADGWSGEVDLSDVIEKHPTLQRLKQPEVVSNVTVDEWSRGVMFAGDDDLTLASDNLRALAIEQAGDFSYQQLIGWMHHRDLSLETAAQALGISRRMLAYYRSGERPIPRTVGLAMLGWEAMESGHHLNEYGCLA</sequence>
<gene>
    <name evidence="1" type="ORF">PDM29_00490</name>
</gene>
<dbReference type="InterPro" id="IPR036782">
    <property type="entry name" value="NE0471-like_N"/>
</dbReference>
<evidence type="ECO:0000313" key="2">
    <source>
        <dbReference type="Proteomes" id="UP001302072"/>
    </source>
</evidence>
<dbReference type="Gene3D" id="1.10.260.40">
    <property type="entry name" value="lambda repressor-like DNA-binding domains"/>
    <property type="match status" value="1"/>
</dbReference>
<dbReference type="EMBL" id="CP115541">
    <property type="protein sequence ID" value="WNH52782.1"/>
    <property type="molecule type" value="Genomic_DNA"/>
</dbReference>
<accession>A0ABY9YPD9</accession>